<comment type="caution">
    <text evidence="1">The sequence shown here is derived from an EMBL/GenBank/DDBJ whole genome shotgun (WGS) entry which is preliminary data.</text>
</comment>
<accession>A0A372MI38</accession>
<protein>
    <submittedName>
        <fullName evidence="1">DNA photolyase</fullName>
    </submittedName>
</protein>
<organism evidence="1 2">
    <name type="scientific">Sphaerochaeta halotolerans</name>
    <dbReference type="NCBI Taxonomy" id="2293840"/>
    <lineage>
        <taxon>Bacteria</taxon>
        <taxon>Pseudomonadati</taxon>
        <taxon>Spirochaetota</taxon>
        <taxon>Spirochaetia</taxon>
        <taxon>Spirochaetales</taxon>
        <taxon>Sphaerochaetaceae</taxon>
        <taxon>Sphaerochaeta</taxon>
    </lineage>
</organism>
<reference evidence="1 2" key="2">
    <citation type="submission" date="2018-09" db="EMBL/GenBank/DDBJ databases">
        <title>Genome of Sphaerochaeta halotolerans strain 4-11.</title>
        <authorList>
            <person name="Nazina T.N."/>
            <person name="Sokolova D.S."/>
        </authorList>
    </citation>
    <scope>NUCLEOTIDE SEQUENCE [LARGE SCALE GENOMIC DNA]</scope>
    <source>
        <strain evidence="1 2">4-11</strain>
    </source>
</reference>
<evidence type="ECO:0000313" key="1">
    <source>
        <dbReference type="EMBL" id="RFU94840.1"/>
    </source>
</evidence>
<gene>
    <name evidence="1" type="ORF">DYP60_08310</name>
</gene>
<keyword evidence="2" id="KW-1185">Reference proteome</keyword>
<dbReference type="RefSeq" id="WP_117330538.1">
    <property type="nucleotide sequence ID" value="NZ_QUWK01000007.1"/>
</dbReference>
<dbReference type="EMBL" id="QUWK01000007">
    <property type="protein sequence ID" value="RFU94840.1"/>
    <property type="molecule type" value="Genomic_DNA"/>
</dbReference>
<evidence type="ECO:0000313" key="2">
    <source>
        <dbReference type="Proteomes" id="UP000264002"/>
    </source>
</evidence>
<keyword evidence="1" id="KW-0456">Lyase</keyword>
<reference evidence="2" key="1">
    <citation type="submission" date="2018-08" db="EMBL/GenBank/DDBJ databases">
        <authorList>
            <person name="Grouzdev D.S."/>
            <person name="Krutkina M.S."/>
        </authorList>
    </citation>
    <scope>NUCLEOTIDE SEQUENCE [LARGE SCALE GENOMIC DNA]</scope>
    <source>
        <strain evidence="2">4-11</strain>
    </source>
</reference>
<dbReference type="GO" id="GO:0051539">
    <property type="term" value="F:4 iron, 4 sulfur cluster binding"/>
    <property type="evidence" value="ECO:0007669"/>
    <property type="project" value="TreeGrafter"/>
</dbReference>
<dbReference type="PANTHER" id="PTHR37822:SF2">
    <property type="entry name" value="SPORE PHOTOPRODUCT LYASE"/>
    <property type="match status" value="1"/>
</dbReference>
<dbReference type="GO" id="GO:0042601">
    <property type="term" value="C:endospore-forming forespore"/>
    <property type="evidence" value="ECO:0007669"/>
    <property type="project" value="TreeGrafter"/>
</dbReference>
<dbReference type="Gene3D" id="3.80.30.30">
    <property type="match status" value="1"/>
</dbReference>
<dbReference type="GO" id="GO:1904047">
    <property type="term" value="F:S-adenosyl-L-methionine binding"/>
    <property type="evidence" value="ECO:0007669"/>
    <property type="project" value="TreeGrafter"/>
</dbReference>
<proteinExistence type="predicted"/>
<dbReference type="InterPro" id="IPR049539">
    <property type="entry name" value="SPL"/>
</dbReference>
<name>A0A372MI38_9SPIR</name>
<sequence>MDHPLFATLPPEEQRYLTHLDERYHFSFQQQRQLIESACDLAMWQLGPLQDWIDEENVATLQGKARTKTLIANHLLLMQQERGNPTNYQDFVPDTRLPDKYKSLFVSSDTLMGRCPCPVEGEKTRCCNLKTLDVVQQCAFGCSYCSIQSFYNKHEVKVVENLSNRLQELVLDEDTWHIGTGQSSDSLLWGNNYGTLDALAILASRYPNLIIELKTKSKRSDYLSLNLPLNIVSTWSLNAPTIIEKEEHLAATLRGRLDAARRARDKGRIIGFHLHPMVYFKGWQEEYGALIEAVTSMFLPDELMMFSLGTLTFTKAVLRQLRTDHYPTRVLDMELTPAAGKYSYPLETKRRMFSFAYEQFPSSWKQGSPFFYLCMEDPSLWEPTFGYSYLNDKAFEAAMKTSYQTCLEKHKS</sequence>
<dbReference type="Pfam" id="PF20903">
    <property type="entry name" value="SPL"/>
    <property type="match status" value="1"/>
</dbReference>
<dbReference type="AlphaFoldDB" id="A0A372MI38"/>
<dbReference type="GO" id="GO:0003913">
    <property type="term" value="F:DNA photolyase activity"/>
    <property type="evidence" value="ECO:0007669"/>
    <property type="project" value="TreeGrafter"/>
</dbReference>
<dbReference type="PANTHER" id="PTHR37822">
    <property type="entry name" value="SPORE PHOTOPRODUCT LYASE-RELATED"/>
    <property type="match status" value="1"/>
</dbReference>
<dbReference type="Proteomes" id="UP000264002">
    <property type="component" value="Unassembled WGS sequence"/>
</dbReference>